<evidence type="ECO:0000313" key="6">
    <source>
        <dbReference type="EMBL" id="WAC11494.1"/>
    </source>
</evidence>
<dbReference type="InterPro" id="IPR026444">
    <property type="entry name" value="Secre_tail"/>
</dbReference>
<dbReference type="KEGG" id="dpf:ON006_27660"/>
<reference evidence="6" key="1">
    <citation type="submission" date="2022-11" db="EMBL/GenBank/DDBJ databases">
        <title>Dyadobacter pollutisoli sp. nov., isolated from plastic dumped soil.</title>
        <authorList>
            <person name="Kim J.M."/>
            <person name="Kim K.R."/>
            <person name="Lee J.K."/>
            <person name="Hao L."/>
            <person name="Jeon C.O."/>
        </authorList>
    </citation>
    <scope>NUCLEOTIDE SEQUENCE</scope>
    <source>
        <strain evidence="6">U1</strain>
    </source>
</reference>
<dbReference type="InterPro" id="IPR013519">
    <property type="entry name" value="Int_alpha_beta-p"/>
</dbReference>
<protein>
    <submittedName>
        <fullName evidence="6">T9SS type A sorting domain-containing protein</fullName>
    </submittedName>
</protein>
<dbReference type="Proteomes" id="UP001164653">
    <property type="component" value="Chromosome"/>
</dbReference>
<dbReference type="AlphaFoldDB" id="A0A9E8N7T9"/>
<evidence type="ECO:0000313" key="7">
    <source>
        <dbReference type="Proteomes" id="UP001164653"/>
    </source>
</evidence>
<dbReference type="InterPro" id="IPR028994">
    <property type="entry name" value="Integrin_alpha_N"/>
</dbReference>
<dbReference type="PANTHER" id="PTHR36220:SF1">
    <property type="entry name" value="GAMMA TUBULIN COMPLEX COMPONENT C-TERMINAL DOMAIN-CONTAINING PROTEIN"/>
    <property type="match status" value="1"/>
</dbReference>
<dbReference type="InterPro" id="IPR013517">
    <property type="entry name" value="FG-GAP"/>
</dbReference>
<dbReference type="PANTHER" id="PTHR36220">
    <property type="entry name" value="UNNAMED PRODUCT"/>
    <property type="match status" value="1"/>
</dbReference>
<feature type="signal peptide" evidence="4">
    <location>
        <begin position="1"/>
        <end position="27"/>
    </location>
</feature>
<dbReference type="SMART" id="SM00191">
    <property type="entry name" value="Int_alpha"/>
    <property type="match status" value="6"/>
</dbReference>
<dbReference type="NCBIfam" id="TIGR04183">
    <property type="entry name" value="Por_Secre_tail"/>
    <property type="match status" value="1"/>
</dbReference>
<dbReference type="Pfam" id="PF18962">
    <property type="entry name" value="Por_Secre_tail"/>
    <property type="match status" value="1"/>
</dbReference>
<evidence type="ECO:0000259" key="5">
    <source>
        <dbReference type="Pfam" id="PF18962"/>
    </source>
</evidence>
<accession>A0A9E8N7T9</accession>
<evidence type="ECO:0000256" key="2">
    <source>
        <dbReference type="ARBA" id="ARBA00022737"/>
    </source>
</evidence>
<organism evidence="6 7">
    <name type="scientific">Dyadobacter pollutisoli</name>
    <dbReference type="NCBI Taxonomy" id="2910158"/>
    <lineage>
        <taxon>Bacteria</taxon>
        <taxon>Pseudomonadati</taxon>
        <taxon>Bacteroidota</taxon>
        <taxon>Cytophagia</taxon>
        <taxon>Cytophagales</taxon>
        <taxon>Spirosomataceae</taxon>
        <taxon>Dyadobacter</taxon>
    </lineage>
</organism>
<keyword evidence="3" id="KW-0325">Glycoprotein</keyword>
<keyword evidence="7" id="KW-1185">Reference proteome</keyword>
<gene>
    <name evidence="6" type="ORF">ON006_27660</name>
</gene>
<keyword evidence="2" id="KW-0677">Repeat</keyword>
<dbReference type="Gene3D" id="2.130.10.130">
    <property type="entry name" value="Integrin alpha, N-terminal"/>
    <property type="match status" value="3"/>
</dbReference>
<feature type="chain" id="PRO_5038891436" evidence="4">
    <location>
        <begin position="28"/>
        <end position="658"/>
    </location>
</feature>
<dbReference type="RefSeq" id="WP_244821425.1">
    <property type="nucleotide sequence ID" value="NZ_CP112998.1"/>
</dbReference>
<name>A0A9E8N7T9_9BACT</name>
<feature type="domain" description="Secretion system C-terminal sorting" evidence="5">
    <location>
        <begin position="587"/>
        <end position="656"/>
    </location>
</feature>
<evidence type="ECO:0000256" key="4">
    <source>
        <dbReference type="SAM" id="SignalP"/>
    </source>
</evidence>
<dbReference type="SUPFAM" id="SSF69318">
    <property type="entry name" value="Integrin alpha N-terminal domain"/>
    <property type="match status" value="1"/>
</dbReference>
<evidence type="ECO:0000256" key="1">
    <source>
        <dbReference type="ARBA" id="ARBA00022729"/>
    </source>
</evidence>
<proteinExistence type="predicted"/>
<evidence type="ECO:0000256" key="3">
    <source>
        <dbReference type="ARBA" id="ARBA00023180"/>
    </source>
</evidence>
<sequence>MKPPLKSPLKIVLFYIIFQASTLNAFAQSWNQIIKVTAQNNDASSARSANDLYGNSVSISGNYAIVGAYHEGEDPDGLNSVGNAGAAYILYNNAGNWVQVKKITAPVRDVGDLFGNSVSISGDYAIVGAHMEDEDAQETNTLDNSGSAYIFRKDQGGTDNWGLVKKITASTRDIADGFGYSVSISGDYAIVGAYVEDEDVNETNSLYESGSAYVFKKDQGGTDSWGQIKKITASTRGFGDRFGWSVSINGDYAIVGANLEKEDALEANTLSSSGSAYIFKKDQGGADNWGQIKKITASVRASGDNFGWSVSISGDYAIVGAPYENEDALEANTLSFPGSAYIFKKDQGGADNWGQVQKVTASVRAGLDYFGWFVSIGGDYAIVGGPYDDEDASEANTLPSAGSAYIYKKDQGGTDNWGQVQKITASVRADFDVFGISVAIDGDDIIVGAYGEAQDASEANTLLYAGSAYIFQLTPPLPVMLTTFDAVRDENQVLLNWATTMESNSDYFDIQKSGDGHVWKTLGRVLAAVKSEQLRSYSFIDYNPWYDDSPGYENLYRLKMVDVDGSFAYSRIISLSFGSNPRPILNPNPVSDKLYCNPADVAKIESITLINSAGQIMLRIFGESKTSVSVDGLTPGIYLAQIRKKAGAVQVQKVVVVR</sequence>
<keyword evidence="1 4" id="KW-0732">Signal</keyword>
<dbReference type="Pfam" id="PF14312">
    <property type="entry name" value="FG-GAP_2"/>
    <property type="match status" value="7"/>
</dbReference>
<dbReference type="EMBL" id="CP112998">
    <property type="protein sequence ID" value="WAC11494.1"/>
    <property type="molecule type" value="Genomic_DNA"/>
</dbReference>